<dbReference type="AlphaFoldDB" id="A0A8J2FV25"/>
<proteinExistence type="predicted"/>
<name>A0A8J2FV25_9BACT</name>
<gene>
    <name evidence="2" type="ORF">MPNT_10319</name>
</gene>
<sequence>MGRGPVERYPTQPEAPAERAGSHTLQIVVGRMQSLRFARLLSFLVEKGGPLGQALLKPWAIVFLPGR</sequence>
<feature type="region of interest" description="Disordered" evidence="1">
    <location>
        <begin position="1"/>
        <end position="21"/>
    </location>
</feature>
<evidence type="ECO:0000313" key="3">
    <source>
        <dbReference type="Proteomes" id="UP000663859"/>
    </source>
</evidence>
<keyword evidence="3" id="KW-1185">Reference proteome</keyword>
<dbReference type="Proteomes" id="UP000663859">
    <property type="component" value="Unassembled WGS sequence"/>
</dbReference>
<evidence type="ECO:0000256" key="1">
    <source>
        <dbReference type="SAM" id="MobiDB-lite"/>
    </source>
</evidence>
<protein>
    <submittedName>
        <fullName evidence="2">Uncharacterized protein</fullName>
    </submittedName>
</protein>
<organism evidence="2 3">
    <name type="scientific">Candidatus Methylacidithermus pantelleriae</name>
    <dbReference type="NCBI Taxonomy" id="2744239"/>
    <lineage>
        <taxon>Bacteria</taxon>
        <taxon>Pseudomonadati</taxon>
        <taxon>Verrucomicrobiota</taxon>
        <taxon>Methylacidiphilae</taxon>
        <taxon>Methylacidiphilales</taxon>
        <taxon>Methylacidiphilaceae</taxon>
        <taxon>Candidatus Methylacidithermus</taxon>
    </lineage>
</organism>
<evidence type="ECO:0000313" key="2">
    <source>
        <dbReference type="EMBL" id="CAF0689691.1"/>
    </source>
</evidence>
<accession>A0A8J2FV25</accession>
<dbReference type="EMBL" id="CAJNOB010000001">
    <property type="protein sequence ID" value="CAF0689691.1"/>
    <property type="molecule type" value="Genomic_DNA"/>
</dbReference>
<reference evidence="2" key="1">
    <citation type="submission" date="2021-02" db="EMBL/GenBank/DDBJ databases">
        <authorList>
            <person name="Cremers G."/>
            <person name="Picone N."/>
        </authorList>
    </citation>
    <scope>NUCLEOTIDE SEQUENCE</scope>
    <source>
        <strain evidence="2">PQ17</strain>
    </source>
</reference>
<comment type="caution">
    <text evidence="2">The sequence shown here is derived from an EMBL/GenBank/DDBJ whole genome shotgun (WGS) entry which is preliminary data.</text>
</comment>